<dbReference type="AlphaFoldDB" id="A0AAC9LFF6"/>
<feature type="domain" description="NB-ARC" evidence="2">
    <location>
        <begin position="77"/>
        <end position="229"/>
    </location>
</feature>
<organism evidence="3 4">
    <name type="scientific">Actinoalloteichus fjordicus</name>
    <dbReference type="NCBI Taxonomy" id="1612552"/>
    <lineage>
        <taxon>Bacteria</taxon>
        <taxon>Bacillati</taxon>
        <taxon>Actinomycetota</taxon>
        <taxon>Actinomycetes</taxon>
        <taxon>Pseudonocardiales</taxon>
        <taxon>Pseudonocardiaceae</taxon>
        <taxon>Actinoalloteichus</taxon>
    </lineage>
</organism>
<dbReference type="Pfam" id="PF13424">
    <property type="entry name" value="TPR_12"/>
    <property type="match status" value="1"/>
</dbReference>
<dbReference type="SUPFAM" id="SSF52540">
    <property type="entry name" value="P-loop containing nucleoside triphosphate hydrolases"/>
    <property type="match status" value="1"/>
</dbReference>
<keyword evidence="1" id="KW-0802">TPR repeat</keyword>
<evidence type="ECO:0000313" key="4">
    <source>
        <dbReference type="Proteomes" id="UP000185511"/>
    </source>
</evidence>
<dbReference type="Gene3D" id="3.40.50.300">
    <property type="entry name" value="P-loop containing nucleotide triphosphate hydrolases"/>
    <property type="match status" value="1"/>
</dbReference>
<dbReference type="InterPro" id="IPR019734">
    <property type="entry name" value="TPR_rpt"/>
</dbReference>
<dbReference type="GO" id="GO:0043531">
    <property type="term" value="F:ADP binding"/>
    <property type="evidence" value="ECO:0007669"/>
    <property type="project" value="InterPro"/>
</dbReference>
<dbReference type="EMBL" id="CP016076">
    <property type="protein sequence ID" value="APU16632.1"/>
    <property type="molecule type" value="Genomic_DNA"/>
</dbReference>
<dbReference type="SMART" id="SM00028">
    <property type="entry name" value="TPR"/>
    <property type="match status" value="5"/>
</dbReference>
<dbReference type="SUPFAM" id="SSF48452">
    <property type="entry name" value="TPR-like"/>
    <property type="match status" value="1"/>
</dbReference>
<accession>A0AAC9LFF6</accession>
<evidence type="ECO:0000259" key="2">
    <source>
        <dbReference type="Pfam" id="PF00931"/>
    </source>
</evidence>
<dbReference type="PROSITE" id="PS50005">
    <property type="entry name" value="TPR"/>
    <property type="match status" value="1"/>
</dbReference>
<protein>
    <submittedName>
        <fullName evidence="3">TPR repeat-containing protein</fullName>
    </submittedName>
</protein>
<dbReference type="Gene3D" id="1.25.40.10">
    <property type="entry name" value="Tetratricopeptide repeat domain"/>
    <property type="match status" value="1"/>
</dbReference>
<dbReference type="InterPro" id="IPR027417">
    <property type="entry name" value="P-loop_NTPase"/>
</dbReference>
<name>A0AAC9LFF6_9PSEU</name>
<sequence>MEEDSEQQSIGVANALSGAVFGTAVQAGPIHGGIHLHTAERPNRVAIPRQMPFGSSRFTGRAEELRLLDRMRSDSSSRSLTVVSGLGGVGKTTLAAQWLQRITEETPDGQLYADLGGFGVDAVLPERVLAAFLRALGASDQQIPDELPERTALFRTMTADKAVAVLLDNAGTAAQVRPLLPTSAQSIVVVTSRVRLIGLGMDGARFLALSPLDEESAVELLASFVGSERAAAERDSTSRLARQCGCLPVALSVAGAQLAARPRLRISRVVTNLDDQESRLTRLSAEAVSVESIFDLSYGGLPSDAARLYRRLGWHPGREFGLAAAAAAAGESEDETDELLETLLESNLLEERAEGRLRFHDLLRLHARSRCAVDEGADAARAVVEHYLRAAVRADLVLMPLRPAEGPMFDAVRPEPAAFASPTEALAWLLVEHDNLTSALRQAIERGWDDLAWQFSQAMWGLYLNTRRFREWIDNHRQGVAAARRLGDPLVEARLLVQLTVALSRAGRFDEVVEEARRALRLAEELDAPTIQSTALAHLGEAARRRHDGEEALRLLRRALSIEEQAESGTERGAALRRRLLGRVLLDLGRYDEAITELTKAKLVLIGLSDVPNATRAAVVLGDAHARAGDFEAAQAELTAALAAVDQTSSVFVRAEVHRGLGELHHRRDEFPQARVHLQRALVLLGEENPEDAAAVRERLSAIAAEAAFATGSPDGEGALPGSGPELGT</sequence>
<feature type="repeat" description="TPR" evidence="1">
    <location>
        <begin position="533"/>
        <end position="566"/>
    </location>
</feature>
<dbReference type="InterPro" id="IPR011990">
    <property type="entry name" value="TPR-like_helical_dom_sf"/>
</dbReference>
<evidence type="ECO:0000256" key="1">
    <source>
        <dbReference type="PROSITE-ProRule" id="PRU00339"/>
    </source>
</evidence>
<dbReference type="PANTHER" id="PTHR47691:SF3">
    <property type="entry name" value="HTH-TYPE TRANSCRIPTIONAL REGULATOR RV0890C-RELATED"/>
    <property type="match status" value="1"/>
</dbReference>
<gene>
    <name evidence="3" type="ORF">UA74_23070</name>
</gene>
<dbReference type="PANTHER" id="PTHR47691">
    <property type="entry name" value="REGULATOR-RELATED"/>
    <property type="match status" value="1"/>
</dbReference>
<proteinExistence type="predicted"/>
<evidence type="ECO:0000313" key="3">
    <source>
        <dbReference type="EMBL" id="APU16632.1"/>
    </source>
</evidence>
<dbReference type="Pfam" id="PF00931">
    <property type="entry name" value="NB-ARC"/>
    <property type="match status" value="1"/>
</dbReference>
<reference evidence="4" key="1">
    <citation type="submission" date="2016-06" db="EMBL/GenBank/DDBJ databases">
        <title>Complete genome sequence of Actinoalloteichus fjordicus DSM 46855 (=ADI127-17), type strain of the new species Actinoalloteichus fjordicus.</title>
        <authorList>
            <person name="Ruckert C."/>
            <person name="Nouioui I."/>
            <person name="Willmese J."/>
            <person name="van Wezel G."/>
            <person name="Klenk H.-P."/>
            <person name="Kalinowski J."/>
            <person name="Zotchev S.B."/>
        </authorList>
    </citation>
    <scope>NUCLEOTIDE SEQUENCE [LARGE SCALE GENOMIC DNA]</scope>
    <source>
        <strain evidence="4">ADI127-7</strain>
    </source>
</reference>
<dbReference type="PRINTS" id="PR00364">
    <property type="entry name" value="DISEASERSIST"/>
</dbReference>
<dbReference type="KEGG" id="acad:UA74_23070"/>
<dbReference type="InterPro" id="IPR002182">
    <property type="entry name" value="NB-ARC"/>
</dbReference>
<dbReference type="Proteomes" id="UP000185511">
    <property type="component" value="Chromosome"/>
</dbReference>
<keyword evidence="4" id="KW-1185">Reference proteome</keyword>